<sequence>MASTLDSANKEFVPLRINPPPPSRKTPITIISWSKSRLPRFFANGTVGGLTTKKVTFPETMRSSFSRALAQASECQSEAILRKYEAQMPNETTYLVTNKRIQLILRSRIQ</sequence>
<dbReference type="AlphaFoldDB" id="F0UUR1"/>
<evidence type="ECO:0000256" key="1">
    <source>
        <dbReference type="SAM" id="MobiDB-lite"/>
    </source>
</evidence>
<reference evidence="3" key="1">
    <citation type="submission" date="2008-07" db="EMBL/GenBank/DDBJ databases">
        <title>Annotation of Ajellomyces capsulatus strain H88.</title>
        <authorList>
            <person name="Champion M."/>
            <person name="Cuomo C."/>
            <person name="Ma L.-J."/>
            <person name="Henn M.R."/>
            <person name="Sil A."/>
            <person name="Goldman B."/>
            <person name="Young S.K."/>
            <person name="Kodira C.D."/>
            <person name="Zeng Q."/>
            <person name="Koehrsen M."/>
            <person name="Alvarado L."/>
            <person name="Berlin A."/>
            <person name="Borenstein D."/>
            <person name="Chen Z."/>
            <person name="Engels R."/>
            <person name="Freedman E."/>
            <person name="Gellesch M."/>
            <person name="Goldberg J."/>
            <person name="Griggs A."/>
            <person name="Gujja S."/>
            <person name="Heiman D."/>
            <person name="Hepburn T."/>
            <person name="Howarth C."/>
            <person name="Jen D."/>
            <person name="Larson L."/>
            <person name="Lewis B."/>
            <person name="Mehta T."/>
            <person name="Park D."/>
            <person name="Pearson M."/>
            <person name="Roberts A."/>
            <person name="Saif S."/>
            <person name="Shea T."/>
            <person name="Shenoy N."/>
            <person name="Sisk P."/>
            <person name="Stolte C."/>
            <person name="Sykes S."/>
            <person name="Walk T."/>
            <person name="White J."/>
            <person name="Yandava C."/>
            <person name="Klein B."/>
            <person name="McEwen J.G."/>
            <person name="Puccia R."/>
            <person name="Goldman G.H."/>
            <person name="Felipe M.S."/>
            <person name="Nino-Vega G."/>
            <person name="San-Blas G."/>
            <person name="Taylor J."/>
            <person name="Mendoza L."/>
            <person name="Galagan J."/>
            <person name="Nusbaum C."/>
            <person name="Birren B."/>
        </authorList>
    </citation>
    <scope>NUCLEOTIDE SEQUENCE [LARGE SCALE GENOMIC DNA]</scope>
    <source>
        <strain evidence="3">H88</strain>
    </source>
</reference>
<protein>
    <submittedName>
        <fullName evidence="2">Predicted protein</fullName>
    </submittedName>
</protein>
<accession>F0UUR1</accession>
<evidence type="ECO:0000313" key="2">
    <source>
        <dbReference type="EMBL" id="EGC49638.1"/>
    </source>
</evidence>
<gene>
    <name evidence="2" type="ORF">HCEG_08853</name>
</gene>
<proteinExistence type="predicted"/>
<organism evidence="3">
    <name type="scientific">Ajellomyces capsulatus (strain H88)</name>
    <name type="common">Darling's disease fungus</name>
    <name type="synonym">Histoplasma capsulatum</name>
    <dbReference type="NCBI Taxonomy" id="544711"/>
    <lineage>
        <taxon>Eukaryota</taxon>
        <taxon>Fungi</taxon>
        <taxon>Dikarya</taxon>
        <taxon>Ascomycota</taxon>
        <taxon>Pezizomycotina</taxon>
        <taxon>Eurotiomycetes</taxon>
        <taxon>Eurotiomycetidae</taxon>
        <taxon>Onygenales</taxon>
        <taxon>Ajellomycetaceae</taxon>
        <taxon>Histoplasma</taxon>
    </lineage>
</organism>
<dbReference type="EMBL" id="DS990643">
    <property type="protein sequence ID" value="EGC49638.1"/>
    <property type="molecule type" value="Genomic_DNA"/>
</dbReference>
<feature type="region of interest" description="Disordered" evidence="1">
    <location>
        <begin position="1"/>
        <end position="26"/>
    </location>
</feature>
<evidence type="ECO:0000313" key="3">
    <source>
        <dbReference type="Proteomes" id="UP000008142"/>
    </source>
</evidence>
<name>F0UUR1_AJEC8</name>
<dbReference type="Proteomes" id="UP000008142">
    <property type="component" value="Unassembled WGS sequence"/>
</dbReference>
<dbReference type="HOGENOM" id="CLU_2170306_0_0_1"/>